<dbReference type="AlphaFoldDB" id="A0A8T0F886"/>
<dbReference type="InterPro" id="IPR002083">
    <property type="entry name" value="MATH/TRAF_dom"/>
</dbReference>
<dbReference type="Pfam" id="PF00651">
    <property type="entry name" value="BTB"/>
    <property type="match status" value="2"/>
</dbReference>
<dbReference type="CDD" id="cd00121">
    <property type="entry name" value="MATH"/>
    <property type="match status" value="2"/>
</dbReference>
<dbReference type="InterPro" id="IPR008974">
    <property type="entry name" value="TRAF-like"/>
</dbReference>
<dbReference type="CDD" id="cd18186">
    <property type="entry name" value="BTB_POZ_ZBTB_KLHL-like"/>
    <property type="match status" value="2"/>
</dbReference>
<dbReference type="SUPFAM" id="SSF49599">
    <property type="entry name" value="TRAF domain-like"/>
    <property type="match status" value="2"/>
</dbReference>
<feature type="domain" description="BTB" evidence="1">
    <location>
        <begin position="444"/>
        <end position="511"/>
    </location>
</feature>
<name>A0A8T0F886_ARGBR</name>
<dbReference type="InterPro" id="IPR000210">
    <property type="entry name" value="BTB/POZ_dom"/>
</dbReference>
<dbReference type="SMART" id="SM00225">
    <property type="entry name" value="BTB"/>
    <property type="match status" value="2"/>
</dbReference>
<keyword evidence="3" id="KW-1185">Reference proteome</keyword>
<dbReference type="GO" id="GO:0030163">
    <property type="term" value="P:protein catabolic process"/>
    <property type="evidence" value="ECO:0007669"/>
    <property type="project" value="UniProtKB-ARBA"/>
</dbReference>
<reference evidence="2" key="2">
    <citation type="submission" date="2020-06" db="EMBL/GenBank/DDBJ databases">
        <authorList>
            <person name="Sheffer M."/>
        </authorList>
    </citation>
    <scope>NUCLEOTIDE SEQUENCE</scope>
</reference>
<accession>A0A8T0F886</accession>
<dbReference type="InterPro" id="IPR011333">
    <property type="entry name" value="SKP1/BTB/POZ_sf"/>
</dbReference>
<dbReference type="Gene3D" id="3.30.710.10">
    <property type="entry name" value="Potassium Channel Kv1.1, Chain A"/>
    <property type="match status" value="2"/>
</dbReference>
<dbReference type="Proteomes" id="UP000807504">
    <property type="component" value="Unassembled WGS sequence"/>
</dbReference>
<dbReference type="Gene3D" id="1.25.40.420">
    <property type="match status" value="1"/>
</dbReference>
<dbReference type="PROSITE" id="PS50097">
    <property type="entry name" value="BTB"/>
    <property type="match status" value="2"/>
</dbReference>
<evidence type="ECO:0000313" key="3">
    <source>
        <dbReference type="Proteomes" id="UP000807504"/>
    </source>
</evidence>
<reference evidence="2" key="1">
    <citation type="journal article" date="2020" name="bioRxiv">
        <title>Chromosome-level reference genome of the European wasp spider Argiope bruennichi: a resource for studies on range expansion and evolutionary adaptation.</title>
        <authorList>
            <person name="Sheffer M.M."/>
            <person name="Hoppe A."/>
            <person name="Krehenwinkel H."/>
            <person name="Uhl G."/>
            <person name="Kuss A.W."/>
            <person name="Jensen L."/>
            <person name="Jensen C."/>
            <person name="Gillespie R.G."/>
            <person name="Hoff K.J."/>
            <person name="Prost S."/>
        </authorList>
    </citation>
    <scope>NUCLEOTIDE SEQUENCE</scope>
</reference>
<dbReference type="Gene3D" id="2.60.210.10">
    <property type="entry name" value="Apoptosis, Tumor Necrosis Factor Receptor Associated Protein 2, Chain A"/>
    <property type="match status" value="2"/>
</dbReference>
<evidence type="ECO:0000313" key="2">
    <source>
        <dbReference type="EMBL" id="KAF8786538.1"/>
    </source>
</evidence>
<dbReference type="PANTHER" id="PTHR24413">
    <property type="entry name" value="SPECKLE-TYPE POZ PROTEIN"/>
    <property type="match status" value="1"/>
</dbReference>
<feature type="domain" description="BTB" evidence="1">
    <location>
        <begin position="169"/>
        <end position="235"/>
    </location>
</feature>
<evidence type="ECO:0000259" key="1">
    <source>
        <dbReference type="PROSITE" id="PS50097"/>
    </source>
</evidence>
<dbReference type="EMBL" id="JABXBU010000015">
    <property type="protein sequence ID" value="KAF8786538.1"/>
    <property type="molecule type" value="Genomic_DNA"/>
</dbReference>
<sequence length="621" mass="70481">MEDFKFIWKIENYNFLLSQRGKALKSPLFNVHLSDSTFLELYPKGDILDPDQASITICLKNCTKLPHTYVNCDINLLKGDYISDEQFSKFPIGKVNDCLKWGFKRPKENNISLSEGKADDFTKVTLVVTCHFSQKDSIMCRGGPIALNKKDIDLLSKDMEEIYICKQFSDLSLSSGTENFPVHKAVLHARVPKFLKELQSEADDELASKVVTDLDASALRILLSYAYSGKLDTCTENIPTSLYKAADAYELTDFKQKLFSYPNEVTARTCIKVDCNEFIWSIPDTKILEEGKKLYSPSFAGHIIPGSDLKLSCYLSSKSDSNDSLEICIHHLFPNKDNPIFVKCKLSVQSMSRVAEHVFYSDEEWHFPSFIPIARGDFQDEEEETFTELTIMCEFCVSNGEIVYTEEKHCSFGRYESFADRGEDASNLCNDLGSLYNIFLPKMSDVVLTVGAVNFPAHKVILAARSPVFARMFENDMIEKKSGIVDIKDIDVAILNMMLTYMYSAKVETLNYDSALKLYIAADRYEVIALKEHCSTFLKKDLSAFNCCEIFIFSDMHGDMDLKTYTKDFICAHADVILEMPEWNRLIESSIELAKEILRSLTIMVHAQIKGCAVCRITKMG</sequence>
<gene>
    <name evidence="2" type="ORF">HNY73_008236</name>
</gene>
<protein>
    <submittedName>
        <fullName evidence="2">Speckle-type POZ protein like</fullName>
    </submittedName>
</protein>
<comment type="caution">
    <text evidence="2">The sequence shown here is derived from an EMBL/GenBank/DDBJ whole genome shotgun (WGS) entry which is preliminary data.</text>
</comment>
<dbReference type="SUPFAM" id="SSF54695">
    <property type="entry name" value="POZ domain"/>
    <property type="match status" value="2"/>
</dbReference>
<organism evidence="2 3">
    <name type="scientific">Argiope bruennichi</name>
    <name type="common">Wasp spider</name>
    <name type="synonym">Aranea bruennichi</name>
    <dbReference type="NCBI Taxonomy" id="94029"/>
    <lineage>
        <taxon>Eukaryota</taxon>
        <taxon>Metazoa</taxon>
        <taxon>Ecdysozoa</taxon>
        <taxon>Arthropoda</taxon>
        <taxon>Chelicerata</taxon>
        <taxon>Arachnida</taxon>
        <taxon>Araneae</taxon>
        <taxon>Araneomorphae</taxon>
        <taxon>Entelegynae</taxon>
        <taxon>Araneoidea</taxon>
        <taxon>Araneidae</taxon>
        <taxon>Argiope</taxon>
    </lineage>
</organism>
<proteinExistence type="predicted"/>